<dbReference type="Proteomes" id="UP001066276">
    <property type="component" value="Chromosome 4_2"/>
</dbReference>
<evidence type="ECO:0000256" key="1">
    <source>
        <dbReference type="SAM" id="MobiDB-lite"/>
    </source>
</evidence>
<gene>
    <name evidence="2" type="ORF">NDU88_004724</name>
</gene>
<evidence type="ECO:0000313" key="3">
    <source>
        <dbReference type="Proteomes" id="UP001066276"/>
    </source>
</evidence>
<protein>
    <submittedName>
        <fullName evidence="2">Uncharacterized protein</fullName>
    </submittedName>
</protein>
<keyword evidence="3" id="KW-1185">Reference proteome</keyword>
<dbReference type="EMBL" id="JANPWB010000008">
    <property type="protein sequence ID" value="KAJ1164279.1"/>
    <property type="molecule type" value="Genomic_DNA"/>
</dbReference>
<dbReference type="AlphaFoldDB" id="A0AAV7SJL5"/>
<proteinExistence type="predicted"/>
<name>A0AAV7SJL5_PLEWA</name>
<sequence>MDRRPRGVAPSIYPSRRPQAKFRHQKAERSVELGRRRWHYSESTGEKHLRRVLSVHRSIHVLRERRSGDAYGVEESTHAC</sequence>
<comment type="caution">
    <text evidence="2">The sequence shown here is derived from an EMBL/GenBank/DDBJ whole genome shotgun (WGS) entry which is preliminary data.</text>
</comment>
<feature type="region of interest" description="Disordered" evidence="1">
    <location>
        <begin position="1"/>
        <end position="28"/>
    </location>
</feature>
<organism evidence="2 3">
    <name type="scientific">Pleurodeles waltl</name>
    <name type="common">Iberian ribbed newt</name>
    <dbReference type="NCBI Taxonomy" id="8319"/>
    <lineage>
        <taxon>Eukaryota</taxon>
        <taxon>Metazoa</taxon>
        <taxon>Chordata</taxon>
        <taxon>Craniata</taxon>
        <taxon>Vertebrata</taxon>
        <taxon>Euteleostomi</taxon>
        <taxon>Amphibia</taxon>
        <taxon>Batrachia</taxon>
        <taxon>Caudata</taxon>
        <taxon>Salamandroidea</taxon>
        <taxon>Salamandridae</taxon>
        <taxon>Pleurodelinae</taxon>
        <taxon>Pleurodeles</taxon>
    </lineage>
</organism>
<reference evidence="2" key="1">
    <citation type="journal article" date="2022" name="bioRxiv">
        <title>Sequencing and chromosome-scale assembly of the giantPleurodeles waltlgenome.</title>
        <authorList>
            <person name="Brown T."/>
            <person name="Elewa A."/>
            <person name="Iarovenko S."/>
            <person name="Subramanian E."/>
            <person name="Araus A.J."/>
            <person name="Petzold A."/>
            <person name="Susuki M."/>
            <person name="Suzuki K.-i.T."/>
            <person name="Hayashi T."/>
            <person name="Toyoda A."/>
            <person name="Oliveira C."/>
            <person name="Osipova E."/>
            <person name="Leigh N.D."/>
            <person name="Simon A."/>
            <person name="Yun M.H."/>
        </authorList>
    </citation>
    <scope>NUCLEOTIDE SEQUENCE</scope>
    <source>
        <strain evidence="2">20211129_DDA</strain>
        <tissue evidence="2">Liver</tissue>
    </source>
</reference>
<evidence type="ECO:0000313" key="2">
    <source>
        <dbReference type="EMBL" id="KAJ1164279.1"/>
    </source>
</evidence>
<accession>A0AAV7SJL5</accession>